<dbReference type="Proteomes" id="UP000652761">
    <property type="component" value="Unassembled WGS sequence"/>
</dbReference>
<organism evidence="1 2">
    <name type="scientific">Colocasia esculenta</name>
    <name type="common">Wild taro</name>
    <name type="synonym">Arum esculentum</name>
    <dbReference type="NCBI Taxonomy" id="4460"/>
    <lineage>
        <taxon>Eukaryota</taxon>
        <taxon>Viridiplantae</taxon>
        <taxon>Streptophyta</taxon>
        <taxon>Embryophyta</taxon>
        <taxon>Tracheophyta</taxon>
        <taxon>Spermatophyta</taxon>
        <taxon>Magnoliopsida</taxon>
        <taxon>Liliopsida</taxon>
        <taxon>Araceae</taxon>
        <taxon>Aroideae</taxon>
        <taxon>Colocasieae</taxon>
        <taxon>Colocasia</taxon>
    </lineage>
</organism>
<dbReference type="AlphaFoldDB" id="A0A843UTT5"/>
<comment type="caution">
    <text evidence="1">The sequence shown here is derived from an EMBL/GenBank/DDBJ whole genome shotgun (WGS) entry which is preliminary data.</text>
</comment>
<accession>A0A843UTT5</accession>
<gene>
    <name evidence="1" type="ORF">Taro_017626</name>
</gene>
<protein>
    <submittedName>
        <fullName evidence="1">Uncharacterized protein</fullName>
    </submittedName>
</protein>
<feature type="non-terminal residue" evidence="1">
    <location>
        <position position="186"/>
    </location>
</feature>
<reference evidence="1" key="1">
    <citation type="submission" date="2017-07" db="EMBL/GenBank/DDBJ databases">
        <title>Taro Niue Genome Assembly and Annotation.</title>
        <authorList>
            <person name="Atibalentja N."/>
            <person name="Keating K."/>
            <person name="Fields C.J."/>
        </authorList>
    </citation>
    <scope>NUCLEOTIDE SEQUENCE</scope>
    <source>
        <strain evidence="1">Niue_2</strain>
        <tissue evidence="1">Leaf</tissue>
    </source>
</reference>
<name>A0A843UTT5_COLES</name>
<sequence>LAKFEHATHLVSATKSFLSSTLFPQEEPLRPYLLSTFTVFILEVSTHPLSAVHEAEEPSLTLITRRVDLTTLVSDLEAEAFASPDSRRVVAGFGLFFPNYLAFLTKPEFYVEDRYIQRRDVLRAGARVLYLAKLLSTCAGVNLSPHVSTPVVGTTTPRQHRQELEHRELLWQWGKDTPVGGCSGST</sequence>
<proteinExistence type="predicted"/>
<dbReference type="OrthoDB" id="7305308at2759"/>
<evidence type="ECO:0000313" key="1">
    <source>
        <dbReference type="EMBL" id="MQL85110.1"/>
    </source>
</evidence>
<evidence type="ECO:0000313" key="2">
    <source>
        <dbReference type="Proteomes" id="UP000652761"/>
    </source>
</evidence>
<keyword evidence="2" id="KW-1185">Reference proteome</keyword>
<dbReference type="EMBL" id="NMUH01000809">
    <property type="protein sequence ID" value="MQL85110.1"/>
    <property type="molecule type" value="Genomic_DNA"/>
</dbReference>